<name>A0AB39VIM2_9FUSO</name>
<protein>
    <submittedName>
        <fullName evidence="7">DNA integrity scanning diadenylate cyclase DisA</fullName>
        <ecNumber evidence="7">2.7.7.85</ecNumber>
    </submittedName>
</protein>
<dbReference type="PROSITE" id="PS51794">
    <property type="entry name" value="DAC"/>
    <property type="match status" value="1"/>
</dbReference>
<dbReference type="RefSeq" id="WP_237048640.1">
    <property type="nucleotide sequence ID" value="NZ_CP165644.1"/>
</dbReference>
<evidence type="ECO:0000259" key="6">
    <source>
        <dbReference type="PROSITE" id="PS51794"/>
    </source>
</evidence>
<dbReference type="GO" id="GO:0004016">
    <property type="term" value="F:adenylate cyclase activity"/>
    <property type="evidence" value="ECO:0007669"/>
    <property type="project" value="TreeGrafter"/>
</dbReference>
<dbReference type="Gene3D" id="1.10.150.20">
    <property type="entry name" value="5' to 3' exonuclease, C-terminal subdomain"/>
    <property type="match status" value="1"/>
</dbReference>
<dbReference type="PANTHER" id="PTHR34185:SF3">
    <property type="entry name" value="DNA INTEGRITY SCANNING PROTEIN DISA"/>
    <property type="match status" value="1"/>
</dbReference>
<organism evidence="7">
    <name type="scientific">Leptotrichia rugosa</name>
    <dbReference type="NCBI Taxonomy" id="3239302"/>
    <lineage>
        <taxon>Bacteria</taxon>
        <taxon>Fusobacteriati</taxon>
        <taxon>Fusobacteriota</taxon>
        <taxon>Fusobacteriia</taxon>
        <taxon>Fusobacteriales</taxon>
        <taxon>Leptotrichiaceae</taxon>
        <taxon>Leptotrichia</taxon>
    </lineage>
</organism>
<dbReference type="NCBIfam" id="NF010009">
    <property type="entry name" value="PRK13482.1"/>
    <property type="match status" value="1"/>
</dbReference>
<evidence type="ECO:0000313" key="7">
    <source>
        <dbReference type="EMBL" id="XDU67555.1"/>
    </source>
</evidence>
<dbReference type="AlphaFoldDB" id="A0AB39VIM2"/>
<dbReference type="SUPFAM" id="SSF143597">
    <property type="entry name" value="YojJ-like"/>
    <property type="match status" value="1"/>
</dbReference>
<feature type="domain" description="DAC" evidence="6">
    <location>
        <begin position="7"/>
        <end position="146"/>
    </location>
</feature>
<dbReference type="EMBL" id="CP165644">
    <property type="protein sequence ID" value="XDU67555.1"/>
    <property type="molecule type" value="Genomic_DNA"/>
</dbReference>
<dbReference type="EC" id="2.7.7.85" evidence="7"/>
<dbReference type="GO" id="GO:0106408">
    <property type="term" value="F:diadenylate cyclase activity"/>
    <property type="evidence" value="ECO:0007669"/>
    <property type="project" value="UniProtKB-EC"/>
</dbReference>
<reference evidence="7" key="1">
    <citation type="submission" date="2024-07" db="EMBL/GenBank/DDBJ databases">
        <authorList>
            <person name="Li X.-J."/>
            <person name="Wang X."/>
        </authorList>
    </citation>
    <scope>NUCLEOTIDE SEQUENCE</scope>
    <source>
        <strain evidence="7">HSP-334</strain>
    </source>
</reference>
<dbReference type="Pfam" id="PF10635">
    <property type="entry name" value="DisA-linker"/>
    <property type="match status" value="1"/>
</dbReference>
<evidence type="ECO:0000256" key="5">
    <source>
        <dbReference type="ARBA" id="ARBA00022840"/>
    </source>
</evidence>
<evidence type="ECO:0000256" key="1">
    <source>
        <dbReference type="ARBA" id="ARBA00000877"/>
    </source>
</evidence>
<dbReference type="Pfam" id="PF02457">
    <property type="entry name" value="DAC"/>
    <property type="match status" value="1"/>
</dbReference>
<dbReference type="InterPro" id="IPR050338">
    <property type="entry name" value="DisA"/>
</dbReference>
<keyword evidence="5" id="KW-0067">ATP-binding</keyword>
<sequence length="356" mass="40703">MKKLTNRKKILEYIFEIISPGSKLREAVGRIQEAKLGALIVLGNPEELKDVMGGGFELNAEYSPQRVYELSKMDGAIILSEDIETIYGANIQLQPNYNIETDESGTRHQAAHRIAQQKGNLVITVSERRNKITVYLGKFRYLLNDIGGLFTKASQAITALEKYSVNIEKIRTNLSILEYDNTVMLFDVIECFRMYGLFFRMSEELKEYMSELGTEGRLIKIQYEEIMLNKNESFEALIRDYQKGCVKIEKIVNKVKNLTKEDLLDDEKILNLLGYDINVINLDEKIEPRGYGLLNNISKITKKDKETLIKEFSGVQSILAASVQEVTELKGISKFKALHISKALRRIKNKTALDRE</sequence>
<dbReference type="SUPFAM" id="SSF47781">
    <property type="entry name" value="RuvA domain 2-like"/>
    <property type="match status" value="1"/>
</dbReference>
<dbReference type="KEGG" id="lrug:AB8B22_03845"/>
<proteinExistence type="predicted"/>
<gene>
    <name evidence="7" type="primary">disA</name>
    <name evidence="7" type="ORF">AB8B22_03845</name>
</gene>
<evidence type="ECO:0000256" key="3">
    <source>
        <dbReference type="ARBA" id="ARBA00022695"/>
    </source>
</evidence>
<dbReference type="Gene3D" id="1.20.1260.110">
    <property type="entry name" value="DNA integrity scanning linker region"/>
    <property type="match status" value="1"/>
</dbReference>
<dbReference type="InterPro" id="IPR010994">
    <property type="entry name" value="RuvA_2-like"/>
</dbReference>
<keyword evidence="3 7" id="KW-0548">Nucleotidyltransferase</keyword>
<dbReference type="InterPro" id="IPR036888">
    <property type="entry name" value="DNA_integrity_DisA_N_sf"/>
</dbReference>
<dbReference type="PANTHER" id="PTHR34185">
    <property type="entry name" value="DIADENYLATE CYCLASE"/>
    <property type="match status" value="1"/>
</dbReference>
<dbReference type="Gene3D" id="3.40.1700.10">
    <property type="entry name" value="DNA integrity scanning protein, DisA, N-terminal domain"/>
    <property type="match status" value="1"/>
</dbReference>
<dbReference type="InterPro" id="IPR018906">
    <property type="entry name" value="DNA_integrity_scan_DisA_link"/>
</dbReference>
<dbReference type="GO" id="GO:0005524">
    <property type="term" value="F:ATP binding"/>
    <property type="evidence" value="ECO:0007669"/>
    <property type="project" value="UniProtKB-KW"/>
</dbReference>
<keyword evidence="2 7" id="KW-0808">Transferase</keyword>
<dbReference type="InterPro" id="IPR003390">
    <property type="entry name" value="DNA_integrity_scan_DisA_N"/>
</dbReference>
<dbReference type="InterPro" id="IPR038331">
    <property type="entry name" value="DisA_sf"/>
</dbReference>
<evidence type="ECO:0000256" key="2">
    <source>
        <dbReference type="ARBA" id="ARBA00022679"/>
    </source>
</evidence>
<comment type="catalytic activity">
    <reaction evidence="1">
        <text>2 ATP = 3',3'-c-di-AMP + 2 diphosphate</text>
        <dbReference type="Rhea" id="RHEA:35655"/>
        <dbReference type="ChEBI" id="CHEBI:30616"/>
        <dbReference type="ChEBI" id="CHEBI:33019"/>
        <dbReference type="ChEBI" id="CHEBI:71500"/>
        <dbReference type="EC" id="2.7.7.85"/>
    </reaction>
</comment>
<accession>A0AB39VIM2</accession>
<keyword evidence="4" id="KW-0547">Nucleotide-binding</keyword>
<evidence type="ECO:0000256" key="4">
    <source>
        <dbReference type="ARBA" id="ARBA00022741"/>
    </source>
</evidence>